<evidence type="ECO:0000313" key="10">
    <source>
        <dbReference type="Proteomes" id="UP000799118"/>
    </source>
</evidence>
<dbReference type="EMBL" id="ML769584">
    <property type="protein sequence ID" value="KAE9392950.1"/>
    <property type="molecule type" value="Genomic_DNA"/>
</dbReference>
<feature type="transmembrane region" description="Helical" evidence="8">
    <location>
        <begin position="74"/>
        <end position="93"/>
    </location>
</feature>
<keyword evidence="10" id="KW-1185">Reference proteome</keyword>
<evidence type="ECO:0000256" key="2">
    <source>
        <dbReference type="ARBA" id="ARBA00006939"/>
    </source>
</evidence>
<comment type="caution">
    <text evidence="8">Lacks conserved residue(s) required for the propagation of feature annotation.</text>
</comment>
<feature type="transmembrane region" description="Helical" evidence="8">
    <location>
        <begin position="204"/>
        <end position="227"/>
    </location>
</feature>
<evidence type="ECO:0000256" key="4">
    <source>
        <dbReference type="ARBA" id="ARBA00022692"/>
    </source>
</evidence>
<comment type="subcellular location">
    <subcellularLocation>
        <location evidence="1 8">Membrane</location>
        <topology evidence="1 8">Multi-pass membrane protein</topology>
    </subcellularLocation>
</comment>
<dbReference type="PANTHER" id="PTHR11040">
    <property type="entry name" value="ZINC/IRON TRANSPORTER"/>
    <property type="match status" value="1"/>
</dbReference>
<dbReference type="PANTHER" id="PTHR11040:SF32">
    <property type="entry name" value="ZINC-REGULATED TRANSPORTER 1"/>
    <property type="match status" value="1"/>
</dbReference>
<keyword evidence="6 8" id="KW-0406">Ion transport</keyword>
<feature type="transmembrane region" description="Helical" evidence="8">
    <location>
        <begin position="20"/>
        <end position="43"/>
    </location>
</feature>
<dbReference type="AlphaFoldDB" id="A0A6A4H5G7"/>
<evidence type="ECO:0000256" key="6">
    <source>
        <dbReference type="ARBA" id="ARBA00023065"/>
    </source>
</evidence>
<protein>
    <submittedName>
        <fullName evidence="9">ZIP-like iron-zinc transporter</fullName>
    </submittedName>
</protein>
<keyword evidence="4 8" id="KW-0812">Transmembrane</keyword>
<evidence type="ECO:0000256" key="5">
    <source>
        <dbReference type="ARBA" id="ARBA00022989"/>
    </source>
</evidence>
<name>A0A6A4H5G7_9AGAR</name>
<evidence type="ECO:0000256" key="8">
    <source>
        <dbReference type="RuleBase" id="RU362088"/>
    </source>
</evidence>
<dbReference type="NCBIfam" id="TIGR00820">
    <property type="entry name" value="zip"/>
    <property type="match status" value="1"/>
</dbReference>
<dbReference type="Pfam" id="PF02535">
    <property type="entry name" value="Zip"/>
    <property type="match status" value="1"/>
</dbReference>
<comment type="similarity">
    <text evidence="2 8">Belongs to the ZIP transporter (TC 2.A.5) family.</text>
</comment>
<proteinExistence type="inferred from homology"/>
<evidence type="ECO:0000256" key="7">
    <source>
        <dbReference type="ARBA" id="ARBA00023136"/>
    </source>
</evidence>
<evidence type="ECO:0000313" key="9">
    <source>
        <dbReference type="EMBL" id="KAE9392950.1"/>
    </source>
</evidence>
<feature type="transmembrane region" description="Helical" evidence="8">
    <location>
        <begin position="267"/>
        <end position="287"/>
    </location>
</feature>
<evidence type="ECO:0000256" key="3">
    <source>
        <dbReference type="ARBA" id="ARBA00022448"/>
    </source>
</evidence>
<dbReference type="InterPro" id="IPR003689">
    <property type="entry name" value="ZIP"/>
</dbReference>
<dbReference type="GO" id="GO:0005385">
    <property type="term" value="F:zinc ion transmembrane transporter activity"/>
    <property type="evidence" value="ECO:0007669"/>
    <property type="project" value="InterPro"/>
</dbReference>
<dbReference type="OrthoDB" id="448280at2759"/>
<accession>A0A6A4H5G7</accession>
<keyword evidence="3 8" id="KW-0813">Transport</keyword>
<keyword evidence="7 8" id="KW-0472">Membrane</keyword>
<feature type="transmembrane region" description="Helical" evidence="8">
    <location>
        <begin position="340"/>
        <end position="358"/>
    </location>
</feature>
<keyword evidence="5 8" id="KW-1133">Transmembrane helix</keyword>
<dbReference type="Proteomes" id="UP000799118">
    <property type="component" value="Unassembled WGS sequence"/>
</dbReference>
<dbReference type="InterPro" id="IPR004698">
    <property type="entry name" value="Zn/Fe_permease_fun/pln"/>
</dbReference>
<feature type="transmembrane region" description="Helical" evidence="8">
    <location>
        <begin position="307"/>
        <end position="328"/>
    </location>
</feature>
<feature type="transmembrane region" description="Helical" evidence="8">
    <location>
        <begin position="113"/>
        <end position="133"/>
    </location>
</feature>
<gene>
    <name evidence="9" type="ORF">BT96DRAFT_999919</name>
</gene>
<reference evidence="9" key="1">
    <citation type="journal article" date="2019" name="Environ. Microbiol.">
        <title>Fungal ecological strategies reflected in gene transcription - a case study of two litter decomposers.</title>
        <authorList>
            <person name="Barbi F."/>
            <person name="Kohler A."/>
            <person name="Barry K."/>
            <person name="Baskaran P."/>
            <person name="Daum C."/>
            <person name="Fauchery L."/>
            <person name="Ihrmark K."/>
            <person name="Kuo A."/>
            <person name="LaButti K."/>
            <person name="Lipzen A."/>
            <person name="Morin E."/>
            <person name="Grigoriev I.V."/>
            <person name="Henrissat B."/>
            <person name="Lindahl B."/>
            <person name="Martin F."/>
        </authorList>
    </citation>
    <scope>NUCLEOTIDE SEQUENCE</scope>
    <source>
        <strain evidence="9">JB14</strain>
    </source>
</reference>
<organism evidence="9 10">
    <name type="scientific">Gymnopus androsaceus JB14</name>
    <dbReference type="NCBI Taxonomy" id="1447944"/>
    <lineage>
        <taxon>Eukaryota</taxon>
        <taxon>Fungi</taxon>
        <taxon>Dikarya</taxon>
        <taxon>Basidiomycota</taxon>
        <taxon>Agaricomycotina</taxon>
        <taxon>Agaricomycetes</taxon>
        <taxon>Agaricomycetidae</taxon>
        <taxon>Agaricales</taxon>
        <taxon>Marasmiineae</taxon>
        <taxon>Omphalotaceae</taxon>
        <taxon>Gymnopus</taxon>
    </lineage>
</organism>
<sequence>MIRRDSNDCSSSNPGDALLGLRIASIFIIYIGSSFGALFPVLARRSKYIQCAQIVVRVCGRDFLRDRSNHHLSFAKYFGSGVIIATAFIHLLSPALDELGSSCLSDAWSEYPYALALCLLSIFSIFIIELVAFRWGTSILAKIGMHHDAHGHDVGSHAAHGPEGDMIDSTAARDLEASTADTVNSESEKHSHKHQVLDAAASQIIGVAILEFGVVLHSVLIGLTLAVNESFKILFVVLVFHQTFEGLGIGSRLAYMNLPQKYNFVPVIGAVIYSFTTPIGIAVGLGLRTTYNPNSATASIVSGVLDSLSAGILIYTGLVELLAHEFLFNKEMMESSNTRLTCALGAMLLGCSIMALLGKWA</sequence>
<evidence type="ECO:0000256" key="1">
    <source>
        <dbReference type="ARBA" id="ARBA00004141"/>
    </source>
</evidence>
<dbReference type="GO" id="GO:0005886">
    <property type="term" value="C:plasma membrane"/>
    <property type="evidence" value="ECO:0007669"/>
    <property type="project" value="TreeGrafter"/>
</dbReference>